<dbReference type="InterPro" id="IPR023091">
    <property type="entry name" value="MetalPrtase_cat_dom_sf_prd"/>
</dbReference>
<feature type="binding site" evidence="7">
    <location>
        <position position="115"/>
    </location>
    <ligand>
        <name>Zn(2+)</name>
        <dbReference type="ChEBI" id="CHEBI:29105"/>
        <note>catalytic</note>
    </ligand>
</feature>
<dbReference type="PROSITE" id="PS01306">
    <property type="entry name" value="UPF0054"/>
    <property type="match status" value="1"/>
</dbReference>
<feature type="binding site" evidence="7">
    <location>
        <position position="105"/>
    </location>
    <ligand>
        <name>Zn(2+)</name>
        <dbReference type="ChEBI" id="CHEBI:29105"/>
        <note>catalytic</note>
    </ligand>
</feature>
<evidence type="ECO:0000256" key="2">
    <source>
        <dbReference type="ARBA" id="ARBA00022722"/>
    </source>
</evidence>
<dbReference type="EC" id="3.1.-.-" evidence="7"/>
<dbReference type="NCBIfam" id="TIGR00043">
    <property type="entry name" value="rRNA maturation RNase YbeY"/>
    <property type="match status" value="1"/>
</dbReference>
<reference evidence="8 9" key="1">
    <citation type="journal article" date="2016" name="Nat. Commun.">
        <title>Thousands of microbial genomes shed light on interconnected biogeochemical processes in an aquifer system.</title>
        <authorList>
            <person name="Anantharaman K."/>
            <person name="Brown C.T."/>
            <person name="Hug L.A."/>
            <person name="Sharon I."/>
            <person name="Castelle C.J."/>
            <person name="Probst A.J."/>
            <person name="Thomas B.C."/>
            <person name="Singh A."/>
            <person name="Wilkins M.J."/>
            <person name="Karaoz U."/>
            <person name="Brodie E.L."/>
            <person name="Williams K.H."/>
            <person name="Hubbard S.S."/>
            <person name="Banfield J.F."/>
        </authorList>
    </citation>
    <scope>NUCLEOTIDE SEQUENCE [LARGE SCALE GENOMIC DNA]</scope>
</reference>
<comment type="caution">
    <text evidence="8">The sequence shown here is derived from an EMBL/GenBank/DDBJ whole genome shotgun (WGS) entry which is preliminary data.</text>
</comment>
<keyword evidence="7" id="KW-0963">Cytoplasm</keyword>
<accession>A0A1F8FAB3</accession>
<comment type="similarity">
    <text evidence="1 7">Belongs to the endoribonuclease YbeY family.</text>
</comment>
<dbReference type="GO" id="GO:0005737">
    <property type="term" value="C:cytoplasm"/>
    <property type="evidence" value="ECO:0007669"/>
    <property type="project" value="UniProtKB-SubCell"/>
</dbReference>
<keyword evidence="6 7" id="KW-0862">Zinc</keyword>
<gene>
    <name evidence="7" type="primary">ybeY</name>
    <name evidence="8" type="ORF">A3J46_03695</name>
</gene>
<dbReference type="GO" id="GO:0006364">
    <property type="term" value="P:rRNA processing"/>
    <property type="evidence" value="ECO:0007669"/>
    <property type="project" value="UniProtKB-UniRule"/>
</dbReference>
<sequence>MIDLVFKNWTILKAPGKKFFTSILEKGAKVLNLNKSLEISINIVGAMKIKELNKKHRNKDKSTDVLSFPLGDGNGDLFICLSIAKKQAKSENISIEKRLARLTVHGFLHLQGHDHERSERDAKKMFNLENQILSILNF</sequence>
<dbReference type="GO" id="GO:0008270">
    <property type="term" value="F:zinc ion binding"/>
    <property type="evidence" value="ECO:0007669"/>
    <property type="project" value="UniProtKB-UniRule"/>
</dbReference>
<evidence type="ECO:0000256" key="4">
    <source>
        <dbReference type="ARBA" id="ARBA00022759"/>
    </source>
</evidence>
<feature type="binding site" evidence="7">
    <location>
        <position position="109"/>
    </location>
    <ligand>
        <name>Zn(2+)</name>
        <dbReference type="ChEBI" id="CHEBI:29105"/>
        <note>catalytic</note>
    </ligand>
</feature>
<keyword evidence="5 7" id="KW-0378">Hydrolase</keyword>
<protein>
    <recommendedName>
        <fullName evidence="7">Endoribonuclease YbeY</fullName>
        <ecNumber evidence="7">3.1.-.-</ecNumber>
    </recommendedName>
</protein>
<evidence type="ECO:0000256" key="1">
    <source>
        <dbReference type="ARBA" id="ARBA00010875"/>
    </source>
</evidence>
<dbReference type="AlphaFoldDB" id="A0A1F8FAB3"/>
<comment type="cofactor">
    <cofactor evidence="7">
        <name>Zn(2+)</name>
        <dbReference type="ChEBI" id="CHEBI:29105"/>
    </cofactor>
    <text evidence="7">Binds 1 zinc ion.</text>
</comment>
<keyword evidence="7" id="KW-0690">Ribosome biogenesis</keyword>
<keyword evidence="2 7" id="KW-0540">Nuclease</keyword>
<comment type="subcellular location">
    <subcellularLocation>
        <location evidence="7">Cytoplasm</location>
    </subcellularLocation>
</comment>
<dbReference type="Pfam" id="PF02130">
    <property type="entry name" value="YbeY"/>
    <property type="match status" value="1"/>
</dbReference>
<keyword evidence="3 7" id="KW-0479">Metal-binding</keyword>
<evidence type="ECO:0000256" key="7">
    <source>
        <dbReference type="HAMAP-Rule" id="MF_00009"/>
    </source>
</evidence>
<keyword evidence="7" id="KW-0698">rRNA processing</keyword>
<organism evidence="8 9">
    <name type="scientific">Candidatus Yanofskybacteria bacterium RIFCSPHIGHO2_02_FULL_41_11</name>
    <dbReference type="NCBI Taxonomy" id="1802675"/>
    <lineage>
        <taxon>Bacteria</taxon>
        <taxon>Candidatus Yanofskyibacteriota</taxon>
    </lineage>
</organism>
<dbReference type="Gene3D" id="3.40.390.30">
    <property type="entry name" value="Metalloproteases ('zincins'), catalytic domain"/>
    <property type="match status" value="1"/>
</dbReference>
<evidence type="ECO:0000256" key="3">
    <source>
        <dbReference type="ARBA" id="ARBA00022723"/>
    </source>
</evidence>
<proteinExistence type="inferred from homology"/>
<dbReference type="InterPro" id="IPR020549">
    <property type="entry name" value="YbeY_CS"/>
</dbReference>
<comment type="function">
    <text evidence="7">Single strand-specific metallo-endoribonuclease involved in late-stage 70S ribosome quality control and in maturation of the 3' terminus of the 16S rRNA.</text>
</comment>
<evidence type="ECO:0000313" key="8">
    <source>
        <dbReference type="EMBL" id="OGN09189.1"/>
    </source>
</evidence>
<dbReference type="HAMAP" id="MF_00009">
    <property type="entry name" value="Endoribonucl_YbeY"/>
    <property type="match status" value="1"/>
</dbReference>
<dbReference type="Proteomes" id="UP000177167">
    <property type="component" value="Unassembled WGS sequence"/>
</dbReference>
<evidence type="ECO:0000256" key="6">
    <source>
        <dbReference type="ARBA" id="ARBA00022833"/>
    </source>
</evidence>
<dbReference type="InterPro" id="IPR002036">
    <property type="entry name" value="YbeY"/>
</dbReference>
<dbReference type="SUPFAM" id="SSF55486">
    <property type="entry name" value="Metalloproteases ('zincins'), catalytic domain"/>
    <property type="match status" value="1"/>
</dbReference>
<dbReference type="GO" id="GO:0004521">
    <property type="term" value="F:RNA endonuclease activity"/>
    <property type="evidence" value="ECO:0007669"/>
    <property type="project" value="UniProtKB-UniRule"/>
</dbReference>
<evidence type="ECO:0000256" key="5">
    <source>
        <dbReference type="ARBA" id="ARBA00022801"/>
    </source>
</evidence>
<evidence type="ECO:0000313" key="9">
    <source>
        <dbReference type="Proteomes" id="UP000177167"/>
    </source>
</evidence>
<dbReference type="PANTHER" id="PTHR46986">
    <property type="entry name" value="ENDORIBONUCLEASE YBEY, CHLOROPLASTIC"/>
    <property type="match status" value="1"/>
</dbReference>
<name>A0A1F8FAB3_9BACT</name>
<dbReference type="PANTHER" id="PTHR46986:SF1">
    <property type="entry name" value="ENDORIBONUCLEASE YBEY, CHLOROPLASTIC"/>
    <property type="match status" value="1"/>
</dbReference>
<dbReference type="EMBL" id="MGJP01000042">
    <property type="protein sequence ID" value="OGN09189.1"/>
    <property type="molecule type" value="Genomic_DNA"/>
</dbReference>
<keyword evidence="4 7" id="KW-0255">Endonuclease</keyword>
<dbReference type="GO" id="GO:0004222">
    <property type="term" value="F:metalloendopeptidase activity"/>
    <property type="evidence" value="ECO:0007669"/>
    <property type="project" value="InterPro"/>
</dbReference>